<gene>
    <name evidence="2" type="ORF">A6A04_06675</name>
</gene>
<feature type="region of interest" description="Disordered" evidence="1">
    <location>
        <begin position="1"/>
        <end position="27"/>
    </location>
</feature>
<keyword evidence="3" id="KW-1185">Reference proteome</keyword>
<name>A0A178MBP8_9PROT</name>
<sequence length="111" mass="12267">MPEFQSNDARSAMTEQRLKRWTQGREPIGSPSLWHVITHAVERAQDQGLGEAQQYNRAVHAVMRVEPSLTLLSAARLVNAHLETVDPLGLLARYTSTVARGTKPLDEAAPP</sequence>
<dbReference type="RefSeq" id="WP_068495233.1">
    <property type="nucleotide sequence ID" value="NZ_LWQT01000098.1"/>
</dbReference>
<evidence type="ECO:0000256" key="1">
    <source>
        <dbReference type="SAM" id="MobiDB-lite"/>
    </source>
</evidence>
<organism evidence="2 3">
    <name type="scientific">Paramagnetospirillum marisnigri</name>
    <dbReference type="NCBI Taxonomy" id="1285242"/>
    <lineage>
        <taxon>Bacteria</taxon>
        <taxon>Pseudomonadati</taxon>
        <taxon>Pseudomonadota</taxon>
        <taxon>Alphaproteobacteria</taxon>
        <taxon>Rhodospirillales</taxon>
        <taxon>Magnetospirillaceae</taxon>
        <taxon>Paramagnetospirillum</taxon>
    </lineage>
</organism>
<protein>
    <submittedName>
        <fullName evidence="2">Uncharacterized protein</fullName>
    </submittedName>
</protein>
<proteinExistence type="predicted"/>
<evidence type="ECO:0000313" key="3">
    <source>
        <dbReference type="Proteomes" id="UP000078428"/>
    </source>
</evidence>
<dbReference type="Proteomes" id="UP000078428">
    <property type="component" value="Unassembled WGS sequence"/>
</dbReference>
<evidence type="ECO:0000313" key="2">
    <source>
        <dbReference type="EMBL" id="OAN45577.1"/>
    </source>
</evidence>
<dbReference type="EMBL" id="LWQT01000098">
    <property type="protein sequence ID" value="OAN45577.1"/>
    <property type="molecule type" value="Genomic_DNA"/>
</dbReference>
<accession>A0A178MBP8</accession>
<dbReference type="AlphaFoldDB" id="A0A178MBP8"/>
<comment type="caution">
    <text evidence="2">The sequence shown here is derived from an EMBL/GenBank/DDBJ whole genome shotgun (WGS) entry which is preliminary data.</text>
</comment>
<reference evidence="2 3" key="1">
    <citation type="submission" date="2016-04" db="EMBL/GenBank/DDBJ databases">
        <title>Draft genome sequence of freshwater magnetotactic bacteria Magnetospirillum marisnigri SP-1 and Magnetospirillum moscoviense BB-1.</title>
        <authorList>
            <person name="Koziaeva V."/>
            <person name="Dziuba M.V."/>
            <person name="Ivanov T.M."/>
            <person name="Kuznetsov B."/>
            <person name="Grouzdev D.S."/>
        </authorList>
    </citation>
    <scope>NUCLEOTIDE SEQUENCE [LARGE SCALE GENOMIC DNA]</scope>
    <source>
        <strain evidence="2 3">SP-1</strain>
    </source>
</reference>